<protein>
    <submittedName>
        <fullName evidence="3">Lytic murein transglycosylase</fullName>
    </submittedName>
</protein>
<dbReference type="PANTHER" id="PTHR30163:SF8">
    <property type="entry name" value="LYTIC MUREIN TRANSGLYCOSYLASE"/>
    <property type="match status" value="1"/>
</dbReference>
<evidence type="ECO:0000256" key="1">
    <source>
        <dbReference type="SAM" id="SignalP"/>
    </source>
</evidence>
<evidence type="ECO:0000313" key="4">
    <source>
        <dbReference type="Proteomes" id="UP000253529"/>
    </source>
</evidence>
<keyword evidence="1" id="KW-0732">Signal</keyword>
<name>A0A366EP22_9HYPH</name>
<feature type="chain" id="PRO_5016916692" evidence="1">
    <location>
        <begin position="27"/>
        <end position="275"/>
    </location>
</feature>
<dbReference type="Pfam" id="PF13406">
    <property type="entry name" value="SLT_2"/>
    <property type="match status" value="1"/>
</dbReference>
<keyword evidence="4" id="KW-1185">Reference proteome</keyword>
<comment type="caution">
    <text evidence="3">The sequence shown here is derived from an EMBL/GenBank/DDBJ whole genome shotgun (WGS) entry which is preliminary data.</text>
</comment>
<dbReference type="EMBL" id="QNRK01000040">
    <property type="protein sequence ID" value="RBP04167.1"/>
    <property type="molecule type" value="Genomic_DNA"/>
</dbReference>
<dbReference type="OrthoDB" id="9808544at2"/>
<accession>A0A366EP22</accession>
<dbReference type="Gene3D" id="1.10.8.350">
    <property type="entry name" value="Bacterial muramidase"/>
    <property type="match status" value="1"/>
</dbReference>
<dbReference type="GO" id="GO:0009253">
    <property type="term" value="P:peptidoglycan catabolic process"/>
    <property type="evidence" value="ECO:0007669"/>
    <property type="project" value="TreeGrafter"/>
</dbReference>
<proteinExistence type="predicted"/>
<reference evidence="3 4" key="1">
    <citation type="submission" date="2018-06" db="EMBL/GenBank/DDBJ databases">
        <title>Genomic Encyclopedia of Type Strains, Phase IV (KMG-IV): sequencing the most valuable type-strain genomes for metagenomic binning, comparative biology and taxonomic classification.</title>
        <authorList>
            <person name="Goeker M."/>
        </authorList>
    </citation>
    <scope>NUCLEOTIDE SEQUENCE [LARGE SCALE GENOMIC DNA]</scope>
    <source>
        <strain evidence="3 4">DSM 24875</strain>
    </source>
</reference>
<dbReference type="InterPro" id="IPR043426">
    <property type="entry name" value="MltB-like"/>
</dbReference>
<evidence type="ECO:0000313" key="3">
    <source>
        <dbReference type="EMBL" id="RBP04167.1"/>
    </source>
</evidence>
<dbReference type="AlphaFoldDB" id="A0A366EP22"/>
<gene>
    <name evidence="3" type="ORF">DFR50_14040</name>
</gene>
<dbReference type="Proteomes" id="UP000253529">
    <property type="component" value="Unassembled WGS sequence"/>
</dbReference>
<dbReference type="GO" id="GO:0008933">
    <property type="term" value="F:peptidoglycan lytic transglycosylase activity"/>
    <property type="evidence" value="ECO:0007669"/>
    <property type="project" value="TreeGrafter"/>
</dbReference>
<dbReference type="RefSeq" id="WP_113892242.1">
    <property type="nucleotide sequence ID" value="NZ_QNRK01000040.1"/>
</dbReference>
<organism evidence="3 4">
    <name type="scientific">Roseiarcus fermentans</name>
    <dbReference type="NCBI Taxonomy" id="1473586"/>
    <lineage>
        <taxon>Bacteria</taxon>
        <taxon>Pseudomonadati</taxon>
        <taxon>Pseudomonadota</taxon>
        <taxon>Alphaproteobacteria</taxon>
        <taxon>Hyphomicrobiales</taxon>
        <taxon>Roseiarcaceae</taxon>
        <taxon>Roseiarcus</taxon>
    </lineage>
</organism>
<dbReference type="PANTHER" id="PTHR30163">
    <property type="entry name" value="MEMBRANE-BOUND LYTIC MUREIN TRANSGLYCOSYLASE B"/>
    <property type="match status" value="1"/>
</dbReference>
<dbReference type="InterPro" id="IPR031304">
    <property type="entry name" value="SLT_2"/>
</dbReference>
<feature type="domain" description="Transglycosylase SLT" evidence="2">
    <location>
        <begin position="36"/>
        <end position="243"/>
    </location>
</feature>
<dbReference type="InterPro" id="IPR023346">
    <property type="entry name" value="Lysozyme-like_dom_sf"/>
</dbReference>
<dbReference type="SUPFAM" id="SSF53955">
    <property type="entry name" value="Lysozyme-like"/>
    <property type="match status" value="1"/>
</dbReference>
<evidence type="ECO:0000259" key="2">
    <source>
        <dbReference type="Pfam" id="PF13406"/>
    </source>
</evidence>
<sequence length="275" mass="28544">MAGRIKKLLAAAAVAGSVLAAPAARAEDCGKGPDGFHEWLAGFRQIAARDGVSEASFEAALGGVSYDTSVGAHDRGVVMLGHNFEAFAAAHVTPGIVSRGKALLAKNAATLSAIEQRFGVPGAILVAIWGLETSFGGDNGSYPTFAALATLAWDCRRADRFRAELIDALTLVEKGVWPNPKSLRGAWAGEIGQTQLMPSAIMMFATTPDGAGTADVVHNSGDALASTAAFLAAHGWQRGAGWNEGEPNFPAILQWNASPVYAKTIALFGDRLAGR</sequence>
<feature type="signal peptide" evidence="1">
    <location>
        <begin position="1"/>
        <end position="26"/>
    </location>
</feature>